<proteinExistence type="predicted"/>
<feature type="compositionally biased region" description="Polar residues" evidence="1">
    <location>
        <begin position="18"/>
        <end position="33"/>
    </location>
</feature>
<protein>
    <submittedName>
        <fullName evidence="2">Uncharacterized protein</fullName>
    </submittedName>
</protein>
<feature type="region of interest" description="Disordered" evidence="1">
    <location>
        <begin position="16"/>
        <end position="67"/>
    </location>
</feature>
<gene>
    <name evidence="2" type="ORF">B296_00028882</name>
</gene>
<comment type="caution">
    <text evidence="2">The sequence shown here is derived from an EMBL/GenBank/DDBJ whole genome shotgun (WGS) entry which is preliminary data.</text>
</comment>
<feature type="compositionally biased region" description="Basic and acidic residues" evidence="1">
    <location>
        <begin position="34"/>
        <end position="59"/>
    </location>
</feature>
<evidence type="ECO:0000313" key="3">
    <source>
        <dbReference type="Proteomes" id="UP000287651"/>
    </source>
</evidence>
<evidence type="ECO:0000313" key="2">
    <source>
        <dbReference type="EMBL" id="RRT48686.1"/>
    </source>
</evidence>
<dbReference type="EMBL" id="AMZH03013793">
    <property type="protein sequence ID" value="RRT48686.1"/>
    <property type="molecule type" value="Genomic_DNA"/>
</dbReference>
<accession>A0A426YAH2</accession>
<dbReference type="AlphaFoldDB" id="A0A426YAH2"/>
<dbReference type="Proteomes" id="UP000287651">
    <property type="component" value="Unassembled WGS sequence"/>
</dbReference>
<name>A0A426YAH2_ENSVE</name>
<reference evidence="2 3" key="1">
    <citation type="journal article" date="2014" name="Agronomy (Basel)">
        <title>A Draft Genome Sequence for Ensete ventricosum, the Drought-Tolerant Tree Against Hunger.</title>
        <authorList>
            <person name="Harrison J."/>
            <person name="Moore K.A."/>
            <person name="Paszkiewicz K."/>
            <person name="Jones T."/>
            <person name="Grant M."/>
            <person name="Ambacheew D."/>
            <person name="Muzemil S."/>
            <person name="Studholme D.J."/>
        </authorList>
    </citation>
    <scope>NUCLEOTIDE SEQUENCE [LARGE SCALE GENOMIC DNA]</scope>
</reference>
<organism evidence="2 3">
    <name type="scientific">Ensete ventricosum</name>
    <name type="common">Abyssinian banana</name>
    <name type="synonym">Musa ensete</name>
    <dbReference type="NCBI Taxonomy" id="4639"/>
    <lineage>
        <taxon>Eukaryota</taxon>
        <taxon>Viridiplantae</taxon>
        <taxon>Streptophyta</taxon>
        <taxon>Embryophyta</taxon>
        <taxon>Tracheophyta</taxon>
        <taxon>Spermatophyta</taxon>
        <taxon>Magnoliopsida</taxon>
        <taxon>Liliopsida</taxon>
        <taxon>Zingiberales</taxon>
        <taxon>Musaceae</taxon>
        <taxon>Ensete</taxon>
    </lineage>
</organism>
<evidence type="ECO:0000256" key="1">
    <source>
        <dbReference type="SAM" id="MobiDB-lite"/>
    </source>
</evidence>
<sequence>MEERLQELFSEFRRSLFDSPNKSQHGESSNLKGSRSEKYDQGQDTRYPRIRMEFPRWEDGDPTSWIS</sequence>